<comment type="caution">
    <text evidence="1">The sequence shown here is derived from an EMBL/GenBank/DDBJ whole genome shotgun (WGS) entry which is preliminary data.</text>
</comment>
<name>A0AA40JIJ6_BURPE</name>
<gene>
    <name evidence="1" type="ORF">Y036_6074</name>
</gene>
<dbReference type="EMBL" id="JQIM01000007">
    <property type="protein sequence ID" value="KGX17206.1"/>
    <property type="molecule type" value="Genomic_DNA"/>
</dbReference>
<dbReference type="SUPFAM" id="SSF48613">
    <property type="entry name" value="Heme oxygenase-like"/>
    <property type="match status" value="1"/>
</dbReference>
<dbReference type="Proteomes" id="UP000030475">
    <property type="component" value="Unassembled WGS sequence"/>
</dbReference>
<accession>A0AA40JIJ6</accession>
<sequence length="249" mass="27832">MTVTRNAHEANSPAATPSPAAFREAIEATLLEEAQRYRAEVPRAGQLADATLPFDTDYYIAHRIETVHRIRLTARTDALALQKMLDEDYDTACRWGDYIVEEMKHDRMFLTDLATHGYRKSVIDERPPLKSTRALLDYLDAQIHRVGSVAAVSYSIFVEWNSARFSRAAIERAAAVFGERHVRGANAHLRIDEQDDHYAEMVEIAHRLTAERGGAPVVIALLREIASLLRATFVELHELTAPAPAAATS</sequence>
<protein>
    <recommendedName>
        <fullName evidence="3">Iron-containing redox enzyme family protein</fullName>
    </recommendedName>
</protein>
<dbReference type="AlphaFoldDB" id="A0AA40JIJ6"/>
<evidence type="ECO:0000313" key="1">
    <source>
        <dbReference type="EMBL" id="KGX17206.1"/>
    </source>
</evidence>
<proteinExistence type="predicted"/>
<evidence type="ECO:0000313" key="2">
    <source>
        <dbReference type="Proteomes" id="UP000030475"/>
    </source>
</evidence>
<organism evidence="1 2">
    <name type="scientific">Burkholderia pseudomallei</name>
    <name type="common">Pseudomonas pseudomallei</name>
    <dbReference type="NCBI Taxonomy" id="28450"/>
    <lineage>
        <taxon>Bacteria</taxon>
        <taxon>Pseudomonadati</taxon>
        <taxon>Pseudomonadota</taxon>
        <taxon>Betaproteobacteria</taxon>
        <taxon>Burkholderiales</taxon>
        <taxon>Burkholderiaceae</taxon>
        <taxon>Burkholderia</taxon>
        <taxon>pseudomallei group</taxon>
    </lineage>
</organism>
<reference evidence="1 2" key="1">
    <citation type="submission" date="2014-08" db="EMBL/GenBank/DDBJ databases">
        <authorList>
            <person name="Bunnell A."/>
            <person name="Chain P.S."/>
            <person name="Chertkov O."/>
            <person name="Currie B.J."/>
            <person name="Daligault H.E."/>
            <person name="Davenport K.W."/>
            <person name="Davis C."/>
            <person name="Gleasner C.D."/>
            <person name="Johnson S.L."/>
            <person name="Kaestli M."/>
            <person name="Koren S."/>
            <person name="Kunde Y.A."/>
            <person name="Mayo M."/>
            <person name="McMurry K.K."/>
            <person name="Price E.P."/>
            <person name="Reitenga K.G."/>
            <person name="Robison R."/>
            <person name="Rosovitz M.J."/>
            <person name="Sarovich D.S."/>
            <person name="Teshima H."/>
        </authorList>
    </citation>
    <scope>NUCLEOTIDE SEQUENCE [LARGE SCALE GENOMIC DNA]</scope>
    <source>
        <strain evidence="1 2">MSHR44</strain>
    </source>
</reference>
<evidence type="ECO:0008006" key="3">
    <source>
        <dbReference type="Google" id="ProtNLM"/>
    </source>
</evidence>
<dbReference type="InterPro" id="IPR016084">
    <property type="entry name" value="Haem_Oase-like_multi-hlx"/>
</dbReference>
<dbReference type="RefSeq" id="WP_230388023.1">
    <property type="nucleotide sequence ID" value="NZ_KN323090.1"/>
</dbReference>
<dbReference type="Gene3D" id="1.20.910.10">
    <property type="entry name" value="Heme oxygenase-like"/>
    <property type="match status" value="1"/>
</dbReference>